<accession>A0A1N7RVB9</accession>
<keyword evidence="9" id="KW-1185">Reference proteome</keyword>
<dbReference type="Proteomes" id="UP000195569">
    <property type="component" value="Unassembled WGS sequence"/>
</dbReference>
<evidence type="ECO:0000313" key="8">
    <source>
        <dbReference type="EMBL" id="SIT39049.1"/>
    </source>
</evidence>
<dbReference type="AlphaFoldDB" id="A0A1N7RVB9"/>
<dbReference type="SUPFAM" id="SSF54373">
    <property type="entry name" value="FAD-linked reductases, C-terminal domain"/>
    <property type="match status" value="1"/>
</dbReference>
<dbReference type="PIRSF" id="PIRSF000137">
    <property type="entry name" value="Alcohol_oxidase"/>
    <property type="match status" value="1"/>
</dbReference>
<evidence type="ECO:0000256" key="3">
    <source>
        <dbReference type="ARBA" id="ARBA00022630"/>
    </source>
</evidence>
<dbReference type="Gene3D" id="3.30.560.10">
    <property type="entry name" value="Glucose Oxidase, domain 3"/>
    <property type="match status" value="1"/>
</dbReference>
<dbReference type="GO" id="GO:0008802">
    <property type="term" value="F:betaine-aldehyde dehydrogenase (NAD+) activity"/>
    <property type="evidence" value="ECO:0007669"/>
    <property type="project" value="UniProtKB-EC"/>
</dbReference>
<keyword evidence="8" id="KW-0560">Oxidoreductase</keyword>
<dbReference type="NCBIfam" id="NF002550">
    <property type="entry name" value="PRK02106.1"/>
    <property type="match status" value="1"/>
</dbReference>
<feature type="domain" description="Glucose-methanol-choline oxidoreductase N-terminal" evidence="6">
    <location>
        <begin position="159"/>
        <end position="182"/>
    </location>
</feature>
<name>A0A1N7RVB9_9BURK</name>
<dbReference type="SUPFAM" id="SSF51905">
    <property type="entry name" value="FAD/NAD(P)-binding domain"/>
    <property type="match status" value="1"/>
</dbReference>
<evidence type="ECO:0000259" key="6">
    <source>
        <dbReference type="PROSITE" id="PS00623"/>
    </source>
</evidence>
<dbReference type="GO" id="GO:0008812">
    <property type="term" value="F:choline dehydrogenase activity"/>
    <property type="evidence" value="ECO:0007669"/>
    <property type="project" value="UniProtKB-EC"/>
</dbReference>
<keyword evidence="3 5" id="KW-0285">Flavoprotein</keyword>
<sequence length="637" mass="71113">MTRYVFAWCFPLVPSRNNRLPRSFSIQKSIFRLRFQFPARFSLRRRFRCCIKILRHLDTSCNQPTLPLSVGDQWRHGSMQTFDYVIVGAGSAGCVLANRLSQNGKFKVCLLEAGPRDRYPWIHIPIGYAKTMTHPEYNWRFYTEPEPELAGRKIYQPRGRTLGGSSSINGLIYIRGQRRDYDEWRDLGNPGWGWDECLPYFRKLETNDLGASATRGDSGPMHATSVPPEHELVDAFIAASERVGVPRVNDFNDGRQEGVGYFQVSTKNGFRCSTAVAYLKPAKHRTNLHIETLAYATKILFHGKRATGVRYTRQGQSFEVHAKREVLLCAGAIQSPQLLQISGVGPAKVLSEFGITPVHVSEGVGENLQDHLQVRLMYEVTKPITTNDAVRSLTGKAAMGLQWLLRRSGPLAVGINHGGMFCRALPEENATPDIQFHFAALSADSTAGAVHDFPGCTYSICQLRPESRGFVRLRSLEPSEAPRIQANYLSTETDRRTTVAGVKFARRVAATEPMAGYMKREYRPGPDIRTDEEILQFCREYATTIFHPSGTTKMGPAHDPGAVVDAQLRVRGVEGLRVVDCSIMPTLISGNTNIPTVMIAEKAADMILNSERQGAEPTYVVNTSQVRASRQQEVTNS</sequence>
<dbReference type="EC" id="1.2.1.8" evidence="8"/>
<dbReference type="EMBL" id="CYGY02000021">
    <property type="protein sequence ID" value="SIT39049.1"/>
    <property type="molecule type" value="Genomic_DNA"/>
</dbReference>
<dbReference type="Pfam" id="PF05199">
    <property type="entry name" value="GMC_oxred_C"/>
    <property type="match status" value="1"/>
</dbReference>
<keyword evidence="4 5" id="KW-0274">FAD</keyword>
<evidence type="ECO:0000259" key="7">
    <source>
        <dbReference type="PROSITE" id="PS00624"/>
    </source>
</evidence>
<dbReference type="Pfam" id="PF00732">
    <property type="entry name" value="GMC_oxred_N"/>
    <property type="match status" value="1"/>
</dbReference>
<comment type="caution">
    <text evidence="8">The sequence shown here is derived from an EMBL/GenBank/DDBJ whole genome shotgun (WGS) entry which is preliminary data.</text>
</comment>
<dbReference type="InterPro" id="IPR036188">
    <property type="entry name" value="FAD/NAD-bd_sf"/>
</dbReference>
<dbReference type="PROSITE" id="PS00623">
    <property type="entry name" value="GMC_OXRED_1"/>
    <property type="match status" value="1"/>
</dbReference>
<gene>
    <name evidence="8" type="primary">betA</name>
    <name evidence="8" type="ORF">BN2476_210016</name>
</gene>
<dbReference type="GO" id="GO:0050660">
    <property type="term" value="F:flavin adenine dinucleotide binding"/>
    <property type="evidence" value="ECO:0007669"/>
    <property type="project" value="InterPro"/>
</dbReference>
<dbReference type="EC" id="1.1.99.1" evidence="8"/>
<dbReference type="InterPro" id="IPR012132">
    <property type="entry name" value="GMC_OxRdtase"/>
</dbReference>
<dbReference type="PROSITE" id="PS00624">
    <property type="entry name" value="GMC_OXRED_2"/>
    <property type="match status" value="1"/>
</dbReference>
<evidence type="ECO:0000256" key="4">
    <source>
        <dbReference type="ARBA" id="ARBA00022827"/>
    </source>
</evidence>
<dbReference type="InterPro" id="IPR007867">
    <property type="entry name" value="GMC_OxRtase_C"/>
</dbReference>
<dbReference type="PANTHER" id="PTHR11552:SF147">
    <property type="entry name" value="CHOLINE DEHYDROGENASE, MITOCHONDRIAL"/>
    <property type="match status" value="1"/>
</dbReference>
<organism evidence="8 9">
    <name type="scientific">Paraburkholderia piptadeniae</name>
    <dbReference type="NCBI Taxonomy" id="1701573"/>
    <lineage>
        <taxon>Bacteria</taxon>
        <taxon>Pseudomonadati</taxon>
        <taxon>Pseudomonadota</taxon>
        <taxon>Betaproteobacteria</taxon>
        <taxon>Burkholderiales</taxon>
        <taxon>Burkholderiaceae</taxon>
        <taxon>Paraburkholderia</taxon>
    </lineage>
</organism>
<dbReference type="PANTHER" id="PTHR11552">
    <property type="entry name" value="GLUCOSE-METHANOL-CHOLINE GMC OXIDOREDUCTASE"/>
    <property type="match status" value="1"/>
</dbReference>
<proteinExistence type="inferred from homology"/>
<comment type="cofactor">
    <cofactor evidence="1">
        <name>FAD</name>
        <dbReference type="ChEBI" id="CHEBI:57692"/>
    </cofactor>
</comment>
<reference evidence="8" key="1">
    <citation type="submission" date="2016-12" db="EMBL/GenBank/DDBJ databases">
        <authorList>
            <person name="Moulin L."/>
        </authorList>
    </citation>
    <scope>NUCLEOTIDE SEQUENCE [LARGE SCALE GENOMIC DNA]</scope>
    <source>
        <strain evidence="8">STM 7183</strain>
    </source>
</reference>
<evidence type="ECO:0000256" key="1">
    <source>
        <dbReference type="ARBA" id="ARBA00001974"/>
    </source>
</evidence>
<protein>
    <submittedName>
        <fullName evidence="8">Oxygen-dependent choline dehydrogenase</fullName>
        <ecNumber evidence="8">1.1.99.1</ecNumber>
        <ecNumber evidence="8">1.2.1.8</ecNumber>
    </submittedName>
</protein>
<evidence type="ECO:0000256" key="2">
    <source>
        <dbReference type="ARBA" id="ARBA00010790"/>
    </source>
</evidence>
<dbReference type="InterPro" id="IPR000172">
    <property type="entry name" value="GMC_OxRdtase_N"/>
</dbReference>
<evidence type="ECO:0000313" key="9">
    <source>
        <dbReference type="Proteomes" id="UP000195569"/>
    </source>
</evidence>
<comment type="similarity">
    <text evidence="2 5">Belongs to the GMC oxidoreductase family.</text>
</comment>
<dbReference type="Gene3D" id="3.50.50.60">
    <property type="entry name" value="FAD/NAD(P)-binding domain"/>
    <property type="match status" value="1"/>
</dbReference>
<feature type="domain" description="Glucose-methanol-choline oxidoreductase N-terminal" evidence="7">
    <location>
        <begin position="331"/>
        <end position="345"/>
    </location>
</feature>
<evidence type="ECO:0000256" key="5">
    <source>
        <dbReference type="RuleBase" id="RU003968"/>
    </source>
</evidence>